<dbReference type="Proteomes" id="UP000248840">
    <property type="component" value="Unassembled WGS sequence"/>
</dbReference>
<dbReference type="AlphaFoldDB" id="A0A328YJV7"/>
<dbReference type="EMBL" id="QLSZ01000003">
    <property type="protein sequence ID" value="RAR73830.1"/>
    <property type="molecule type" value="Genomic_DNA"/>
</dbReference>
<organism evidence="1 2">
    <name type="scientific">Flavobacterium aciduliphilum</name>
    <dbReference type="NCBI Taxonomy" id="1101402"/>
    <lineage>
        <taxon>Bacteria</taxon>
        <taxon>Pseudomonadati</taxon>
        <taxon>Bacteroidota</taxon>
        <taxon>Flavobacteriia</taxon>
        <taxon>Flavobacteriales</taxon>
        <taxon>Flavobacteriaceae</taxon>
        <taxon>Flavobacterium</taxon>
    </lineage>
</organism>
<dbReference type="RefSeq" id="WP_112112630.1">
    <property type="nucleotide sequence ID" value="NZ_QLSZ01000003.1"/>
</dbReference>
<evidence type="ECO:0000313" key="2">
    <source>
        <dbReference type="Proteomes" id="UP000248840"/>
    </source>
</evidence>
<sequence length="89" mass="10424">MDNIKCPKCSWKPTGEALWVCESKCNHVWDTFSTYGVCPKCSKRWKETACPACHSWSLHEDWYDLGPFLEKELKKVEKEFTLKGNLNDH</sequence>
<comment type="caution">
    <text evidence="1">The sequence shown here is derived from an EMBL/GenBank/DDBJ whole genome shotgun (WGS) entry which is preliminary data.</text>
</comment>
<accession>A0A328YJV7</accession>
<gene>
    <name evidence="1" type="ORF">CLV55_103149</name>
</gene>
<evidence type="ECO:0000313" key="1">
    <source>
        <dbReference type="EMBL" id="RAR73830.1"/>
    </source>
</evidence>
<keyword evidence="2" id="KW-1185">Reference proteome</keyword>
<name>A0A328YJV7_9FLAO</name>
<dbReference type="OrthoDB" id="129642at2"/>
<proteinExistence type="predicted"/>
<protein>
    <submittedName>
        <fullName evidence="1">Uncharacterized protein</fullName>
    </submittedName>
</protein>
<reference evidence="1 2" key="1">
    <citation type="submission" date="2018-06" db="EMBL/GenBank/DDBJ databases">
        <title>Genomic Encyclopedia of Archaeal and Bacterial Type Strains, Phase II (KMG-II): from individual species to whole genera.</title>
        <authorList>
            <person name="Goeker M."/>
        </authorList>
    </citation>
    <scope>NUCLEOTIDE SEQUENCE [LARGE SCALE GENOMIC DNA]</scope>
    <source>
        <strain evidence="1 2">DSM 25663</strain>
    </source>
</reference>